<reference evidence="1 2" key="1">
    <citation type="submission" date="2017-06" db="EMBL/GenBank/DDBJ databases">
        <authorList>
            <person name="Kim H.J."/>
            <person name="Triplett B.A."/>
        </authorList>
    </citation>
    <scope>NUCLEOTIDE SEQUENCE [LARGE SCALE GENOMIC DNA]</scope>
    <source>
        <strain evidence="1 2">DSM 13116</strain>
    </source>
</reference>
<protein>
    <submittedName>
        <fullName evidence="1">Uncharacterized protein</fullName>
    </submittedName>
</protein>
<dbReference type="Proteomes" id="UP000198324">
    <property type="component" value="Unassembled WGS sequence"/>
</dbReference>
<sequence length="139" mass="15239">MSGGFVIDLRRFKAKTEERAQLIVKKIAFELFTLVVLRSPVDTGRFRANNQISINELTPSSIIEFSSRGGTGATVGIPGRERGKLESYRLGDIIFVHNNVKYGLELEMGSSGQAPQGIYRLSVQDLVTHLDSLVAGVKS</sequence>
<dbReference type="RefSeq" id="WP_179216992.1">
    <property type="nucleotide sequence ID" value="NZ_FZOC01000004.1"/>
</dbReference>
<evidence type="ECO:0000313" key="2">
    <source>
        <dbReference type="Proteomes" id="UP000198324"/>
    </source>
</evidence>
<organism evidence="1 2">
    <name type="scientific">Humidesulfovibrio mexicanus</name>
    <dbReference type="NCBI Taxonomy" id="147047"/>
    <lineage>
        <taxon>Bacteria</taxon>
        <taxon>Pseudomonadati</taxon>
        <taxon>Thermodesulfobacteriota</taxon>
        <taxon>Desulfovibrionia</taxon>
        <taxon>Desulfovibrionales</taxon>
        <taxon>Desulfovibrionaceae</taxon>
        <taxon>Humidesulfovibrio</taxon>
    </lineage>
</organism>
<name>A0A239AYB0_9BACT</name>
<accession>A0A239AYB0</accession>
<dbReference type="EMBL" id="FZOC01000004">
    <property type="protein sequence ID" value="SNS00302.1"/>
    <property type="molecule type" value="Genomic_DNA"/>
</dbReference>
<proteinExistence type="predicted"/>
<gene>
    <name evidence="1" type="ORF">SAMN04488503_2287</name>
</gene>
<keyword evidence="2" id="KW-1185">Reference proteome</keyword>
<dbReference type="AlphaFoldDB" id="A0A239AYB0"/>
<evidence type="ECO:0000313" key="1">
    <source>
        <dbReference type="EMBL" id="SNS00302.1"/>
    </source>
</evidence>